<dbReference type="RefSeq" id="XP_009064132.1">
    <property type="nucleotide sequence ID" value="XM_009065884.1"/>
</dbReference>
<dbReference type="Pfam" id="PF18396">
    <property type="entry name" value="TBK1_ULD"/>
    <property type="match status" value="1"/>
</dbReference>
<dbReference type="InterPro" id="IPR000719">
    <property type="entry name" value="Prot_kinase_dom"/>
</dbReference>
<evidence type="ECO:0000256" key="3">
    <source>
        <dbReference type="ARBA" id="ARBA00022527"/>
    </source>
</evidence>
<protein>
    <recommendedName>
        <fullName evidence="13">Protein kinase domain-containing protein</fullName>
    </recommendedName>
</protein>
<dbReference type="Gene3D" id="3.10.20.90">
    <property type="entry name" value="Phosphatidylinositol 3-kinase Catalytic Subunit, Chain A, domain 1"/>
    <property type="match status" value="1"/>
</dbReference>
<dbReference type="PANTHER" id="PTHR22969">
    <property type="entry name" value="IKB KINASE"/>
    <property type="match status" value="1"/>
</dbReference>
<feature type="domain" description="Ubiquitin-like" evidence="10">
    <location>
        <begin position="340"/>
        <end position="393"/>
    </location>
</feature>
<evidence type="ECO:0000256" key="5">
    <source>
        <dbReference type="ARBA" id="ARBA00022741"/>
    </source>
</evidence>
<evidence type="ECO:0008006" key="13">
    <source>
        <dbReference type="Google" id="ProtNLM"/>
    </source>
</evidence>
<dbReference type="InterPro" id="IPR000626">
    <property type="entry name" value="Ubiquitin-like_dom"/>
</dbReference>
<dbReference type="InterPro" id="IPR041087">
    <property type="entry name" value="TBK1_ULD"/>
</dbReference>
<dbReference type="OrthoDB" id="10013850at2759"/>
<keyword evidence="3" id="KW-0723">Serine/threonine-protein kinase</keyword>
<dbReference type="PROSITE" id="PS50053">
    <property type="entry name" value="UBIQUITIN_2"/>
    <property type="match status" value="1"/>
</dbReference>
<dbReference type="GO" id="GO:0006950">
    <property type="term" value="P:response to stress"/>
    <property type="evidence" value="ECO:0007669"/>
    <property type="project" value="UniProtKB-ARBA"/>
</dbReference>
<accession>V3ZLN9</accession>
<dbReference type="Pfam" id="PF00069">
    <property type="entry name" value="Pkinase"/>
    <property type="match status" value="1"/>
</dbReference>
<evidence type="ECO:0000256" key="2">
    <source>
        <dbReference type="ARBA" id="ARBA00022490"/>
    </source>
</evidence>
<dbReference type="GO" id="GO:0005524">
    <property type="term" value="F:ATP binding"/>
    <property type="evidence" value="ECO:0007669"/>
    <property type="project" value="UniProtKB-UniRule"/>
</dbReference>
<sequence length="566" mass="64475">MANQNGHFEQKPILNEHWEKDIVTIGLVIKGGLQSSQNYTWNDADVLGKGATADVYLGRNKVNGDIVAIKQFRQTHRPGYDVEYREMQLLQKLNHENVIRLFGIEQQSLNGSVVIIMEYCEGGSLHALLDQPQNTYGLSESTFLLVLKHVVKGIQYLQSLEIIHRDIKPGNIMRCFTEQGEVIFKLTDFGAARKLEEEENFTSMYGTEEYLYPAMYETAVLRLPTGQTFDSRVDLWSLGVTFYHCATGKLPFTPHGGRSNRETMFKIISQKETGVISGTQHFENGPITWSRELPHTCLLSSGLKKMLVPLLAGLMETDQHRMINHDQLYDIVTNNICSCIVVKVFHYATCTNLSIYVNSKASLSVLQDSIAEQTEIPASQQILLYMGRLVKHEIDQLAPIETYPKYLLKSQLYVYNSTYTDEIQPLYLPDLPTFPDFKSTYPDYDRDSKIVFQCSSRSYYIKAITDTLVNNQKCLVEGEQFLRSYISSRSMLIDESFNGVVKVLEQSSKRFEVFYNLLKSINRFMDSVFSKSPELEEIVKDVSLISVHKKKTNTVSAVIMTSDMGS</sequence>
<dbReference type="STRING" id="225164.V3ZLN9"/>
<feature type="binding site" evidence="8">
    <location>
        <position position="70"/>
    </location>
    <ligand>
        <name>ATP</name>
        <dbReference type="ChEBI" id="CHEBI:30616"/>
    </ligand>
</feature>
<organism evidence="11 12">
    <name type="scientific">Lottia gigantea</name>
    <name type="common">Giant owl limpet</name>
    <dbReference type="NCBI Taxonomy" id="225164"/>
    <lineage>
        <taxon>Eukaryota</taxon>
        <taxon>Metazoa</taxon>
        <taxon>Spiralia</taxon>
        <taxon>Lophotrochozoa</taxon>
        <taxon>Mollusca</taxon>
        <taxon>Gastropoda</taxon>
        <taxon>Patellogastropoda</taxon>
        <taxon>Lottioidea</taxon>
        <taxon>Lottiidae</taxon>
        <taxon>Lottia</taxon>
    </lineage>
</organism>
<dbReference type="PANTHER" id="PTHR22969:SF15">
    <property type="entry name" value="FI05319P"/>
    <property type="match status" value="1"/>
</dbReference>
<dbReference type="AlphaFoldDB" id="V3ZLN9"/>
<evidence type="ECO:0000259" key="10">
    <source>
        <dbReference type="PROSITE" id="PS50053"/>
    </source>
</evidence>
<dbReference type="KEGG" id="lgi:LOTGIDRAFT_168021"/>
<gene>
    <name evidence="11" type="ORF">LOTGIDRAFT_168021</name>
</gene>
<feature type="domain" description="Protein kinase" evidence="9">
    <location>
        <begin position="41"/>
        <end position="336"/>
    </location>
</feature>
<dbReference type="GO" id="GO:0005737">
    <property type="term" value="C:cytoplasm"/>
    <property type="evidence" value="ECO:0007669"/>
    <property type="project" value="UniProtKB-SubCell"/>
</dbReference>
<dbReference type="FunFam" id="1.10.510.10:FF:000100">
    <property type="entry name" value="inhibitor of nuclear factor kappa-B kinase subunit epsilon"/>
    <property type="match status" value="1"/>
</dbReference>
<proteinExistence type="predicted"/>
<dbReference type="Gene3D" id="1.10.510.10">
    <property type="entry name" value="Transferase(Phosphotransferase) domain 1"/>
    <property type="match status" value="1"/>
</dbReference>
<dbReference type="GeneID" id="20240751"/>
<keyword evidence="6" id="KW-0418">Kinase</keyword>
<dbReference type="Gene3D" id="3.30.200.20">
    <property type="entry name" value="Phosphorylase Kinase, domain 1"/>
    <property type="match status" value="1"/>
</dbReference>
<dbReference type="GO" id="GO:0009967">
    <property type="term" value="P:positive regulation of signal transduction"/>
    <property type="evidence" value="ECO:0007669"/>
    <property type="project" value="UniProtKB-ARBA"/>
</dbReference>
<keyword evidence="7 8" id="KW-0067">ATP-binding</keyword>
<dbReference type="PROSITE" id="PS50011">
    <property type="entry name" value="PROTEIN_KINASE_DOM"/>
    <property type="match status" value="1"/>
</dbReference>
<comment type="subcellular location">
    <subcellularLocation>
        <location evidence="1">Cytoplasm</location>
    </subcellularLocation>
</comment>
<evidence type="ECO:0000256" key="7">
    <source>
        <dbReference type="ARBA" id="ARBA00022840"/>
    </source>
</evidence>
<evidence type="ECO:0000256" key="1">
    <source>
        <dbReference type="ARBA" id="ARBA00004496"/>
    </source>
</evidence>
<dbReference type="GO" id="GO:0010628">
    <property type="term" value="P:positive regulation of gene expression"/>
    <property type="evidence" value="ECO:0007669"/>
    <property type="project" value="UniProtKB-ARBA"/>
</dbReference>
<keyword evidence="2" id="KW-0963">Cytoplasm</keyword>
<dbReference type="PROSITE" id="PS00107">
    <property type="entry name" value="PROTEIN_KINASE_ATP"/>
    <property type="match status" value="1"/>
</dbReference>
<dbReference type="Proteomes" id="UP000030746">
    <property type="component" value="Unassembled WGS sequence"/>
</dbReference>
<dbReference type="EMBL" id="KB203301">
    <property type="protein sequence ID" value="ESO85217.1"/>
    <property type="molecule type" value="Genomic_DNA"/>
</dbReference>
<dbReference type="FunFam" id="3.30.200.20:FF:000106">
    <property type="entry name" value="serine/threonine-protein kinase TBK1 isoform X1"/>
    <property type="match status" value="1"/>
</dbReference>
<dbReference type="GO" id="GO:0045089">
    <property type="term" value="P:positive regulation of innate immune response"/>
    <property type="evidence" value="ECO:0007669"/>
    <property type="project" value="UniProtKB-ARBA"/>
</dbReference>
<evidence type="ECO:0000259" key="9">
    <source>
        <dbReference type="PROSITE" id="PS50011"/>
    </source>
</evidence>
<keyword evidence="5 8" id="KW-0547">Nucleotide-binding</keyword>
<dbReference type="CTD" id="20240751"/>
<evidence type="ECO:0000256" key="8">
    <source>
        <dbReference type="PROSITE-ProRule" id="PRU10141"/>
    </source>
</evidence>
<evidence type="ECO:0000313" key="11">
    <source>
        <dbReference type="EMBL" id="ESO85217.1"/>
    </source>
</evidence>
<dbReference type="OMA" id="HIAMETE"/>
<dbReference type="SUPFAM" id="SSF56112">
    <property type="entry name" value="Protein kinase-like (PK-like)"/>
    <property type="match status" value="1"/>
</dbReference>
<dbReference type="InterPro" id="IPR051180">
    <property type="entry name" value="IKK"/>
</dbReference>
<keyword evidence="12" id="KW-1185">Reference proteome</keyword>
<evidence type="ECO:0000256" key="4">
    <source>
        <dbReference type="ARBA" id="ARBA00022679"/>
    </source>
</evidence>
<name>V3ZLN9_LOTGI</name>
<dbReference type="SMART" id="SM00220">
    <property type="entry name" value="S_TKc"/>
    <property type="match status" value="1"/>
</dbReference>
<dbReference type="CDD" id="cd12219">
    <property type="entry name" value="Ubl_TBK1_like"/>
    <property type="match status" value="1"/>
</dbReference>
<dbReference type="InterPro" id="IPR017441">
    <property type="entry name" value="Protein_kinase_ATP_BS"/>
</dbReference>
<dbReference type="InterPro" id="IPR029071">
    <property type="entry name" value="Ubiquitin-like_domsf"/>
</dbReference>
<dbReference type="GO" id="GO:0004674">
    <property type="term" value="F:protein serine/threonine kinase activity"/>
    <property type="evidence" value="ECO:0007669"/>
    <property type="project" value="UniProtKB-KW"/>
</dbReference>
<evidence type="ECO:0000313" key="12">
    <source>
        <dbReference type="Proteomes" id="UP000030746"/>
    </source>
</evidence>
<evidence type="ECO:0000256" key="6">
    <source>
        <dbReference type="ARBA" id="ARBA00022777"/>
    </source>
</evidence>
<dbReference type="SUPFAM" id="SSF54236">
    <property type="entry name" value="Ubiquitin-like"/>
    <property type="match status" value="1"/>
</dbReference>
<dbReference type="HOGENOM" id="CLU_000288_101_1_1"/>
<reference evidence="11 12" key="1">
    <citation type="journal article" date="2013" name="Nature">
        <title>Insights into bilaterian evolution from three spiralian genomes.</title>
        <authorList>
            <person name="Simakov O."/>
            <person name="Marletaz F."/>
            <person name="Cho S.J."/>
            <person name="Edsinger-Gonzales E."/>
            <person name="Havlak P."/>
            <person name="Hellsten U."/>
            <person name="Kuo D.H."/>
            <person name="Larsson T."/>
            <person name="Lv J."/>
            <person name="Arendt D."/>
            <person name="Savage R."/>
            <person name="Osoegawa K."/>
            <person name="de Jong P."/>
            <person name="Grimwood J."/>
            <person name="Chapman J.A."/>
            <person name="Shapiro H."/>
            <person name="Aerts A."/>
            <person name="Otillar R.P."/>
            <person name="Terry A.Y."/>
            <person name="Boore J.L."/>
            <person name="Grigoriev I.V."/>
            <person name="Lindberg D.R."/>
            <person name="Seaver E.C."/>
            <person name="Weisblat D.A."/>
            <person name="Putnam N.H."/>
            <person name="Rokhsar D.S."/>
        </authorList>
    </citation>
    <scope>NUCLEOTIDE SEQUENCE [LARGE SCALE GENOMIC DNA]</scope>
</reference>
<keyword evidence="4" id="KW-0808">Transferase</keyword>
<dbReference type="InterPro" id="IPR011009">
    <property type="entry name" value="Kinase-like_dom_sf"/>
</dbReference>